<accession>A0A4R5P500</accession>
<evidence type="ECO:0000313" key="1">
    <source>
        <dbReference type="EMBL" id="TDH17983.1"/>
    </source>
</evidence>
<comment type="caution">
    <text evidence="1">The sequence shown here is derived from an EMBL/GenBank/DDBJ whole genome shotgun (WGS) entry which is preliminary data.</text>
</comment>
<sequence>MSIPAKPVQITTCGYDDGGVKVELRAEFDTEAQRGEFMDLFPKSYRLRPNKLYRDQRVGSRAVPIVEGTYLLVASRTTGDKNEAGHARLRKVMAKLDALGIEWEQAQGFWSNPQPKLERVLEEFA</sequence>
<reference evidence="1 2" key="1">
    <citation type="journal article" date="2019" name="Sci. Rep.">
        <title>Extended insight into the Mycobacterium chelonae-abscessus complex through whole genome sequencing of Mycobacterium salmoniphilum outbreak and Mycobacterium salmoniphilum-like strains.</title>
        <authorList>
            <person name="Behra P.R.K."/>
            <person name="Das S."/>
            <person name="Pettersson B.M.F."/>
            <person name="Shirreff L."/>
            <person name="DuCote T."/>
            <person name="Jacobsson K.G."/>
            <person name="Ennis D.G."/>
            <person name="Kirsebom L.A."/>
        </authorList>
    </citation>
    <scope>NUCLEOTIDE SEQUENCE [LARGE SCALE GENOMIC DNA]</scope>
    <source>
        <strain evidence="1 2">DSM 45524</strain>
    </source>
</reference>
<protein>
    <submittedName>
        <fullName evidence="1">Uncharacterized protein</fullName>
    </submittedName>
</protein>
<name>A0A4R5P500_9MYCO</name>
<dbReference type="EMBL" id="RXLR01000024">
    <property type="protein sequence ID" value="TDH17983.1"/>
    <property type="molecule type" value="Genomic_DNA"/>
</dbReference>
<organism evidence="1 2">
    <name type="scientific">Mycobacteroides franklinii</name>
    <dbReference type="NCBI Taxonomy" id="948102"/>
    <lineage>
        <taxon>Bacteria</taxon>
        <taxon>Bacillati</taxon>
        <taxon>Actinomycetota</taxon>
        <taxon>Actinomycetes</taxon>
        <taxon>Mycobacteriales</taxon>
        <taxon>Mycobacteriaceae</taxon>
        <taxon>Mycobacteroides</taxon>
    </lineage>
</organism>
<dbReference type="AlphaFoldDB" id="A0A4R5P500"/>
<evidence type="ECO:0000313" key="2">
    <source>
        <dbReference type="Proteomes" id="UP000295627"/>
    </source>
</evidence>
<dbReference type="Proteomes" id="UP000295627">
    <property type="component" value="Unassembled WGS sequence"/>
</dbReference>
<dbReference type="RefSeq" id="WP_078335864.1">
    <property type="nucleotide sequence ID" value="NZ_MAFQ01000014.1"/>
</dbReference>
<gene>
    <name evidence="1" type="ORF">EJ571_24965</name>
</gene>
<proteinExistence type="predicted"/>